<feature type="binding site" evidence="15">
    <location>
        <position position="79"/>
    </location>
    <ligand>
        <name>Zn(2+)</name>
        <dbReference type="ChEBI" id="CHEBI:29105"/>
        <note>catalytic</note>
    </ligand>
</feature>
<dbReference type="PROSITE" id="PS51747">
    <property type="entry name" value="CYT_DCMP_DEAMINASES_2"/>
    <property type="match status" value="1"/>
</dbReference>
<dbReference type="EC" id="1.1.1.193" evidence="12"/>
<evidence type="ECO:0000256" key="5">
    <source>
        <dbReference type="ARBA" id="ARBA00007417"/>
    </source>
</evidence>
<feature type="binding site" evidence="14">
    <location>
        <position position="158"/>
    </location>
    <ligand>
        <name>NADP(+)</name>
        <dbReference type="ChEBI" id="CHEBI:58349"/>
    </ligand>
</feature>
<dbReference type="SUPFAM" id="SSF53597">
    <property type="entry name" value="Dihydrofolate reductase-like"/>
    <property type="match status" value="1"/>
</dbReference>
<dbReference type="InterPro" id="IPR016193">
    <property type="entry name" value="Cytidine_deaminase-like"/>
</dbReference>
<dbReference type="PROSITE" id="PS00903">
    <property type="entry name" value="CYT_DCMP_DEAMINASES_1"/>
    <property type="match status" value="1"/>
</dbReference>
<comment type="pathway">
    <text evidence="2 12">Cofactor biosynthesis; riboflavin biosynthesis; 5-amino-6-(D-ribitylamino)uracil from GTP: step 2/4.</text>
</comment>
<dbReference type="AlphaFoldDB" id="A0A512HGU6"/>
<dbReference type="Pfam" id="PF00383">
    <property type="entry name" value="dCMP_cyt_deam_1"/>
    <property type="match status" value="1"/>
</dbReference>
<keyword evidence="18" id="KW-1185">Reference proteome</keyword>
<dbReference type="EC" id="3.5.4.26" evidence="12"/>
<feature type="binding site" evidence="15">
    <location>
        <position position="88"/>
    </location>
    <ligand>
        <name>Zn(2+)</name>
        <dbReference type="ChEBI" id="CHEBI:29105"/>
        <note>catalytic</note>
    </ligand>
</feature>
<dbReference type="PIRSF" id="PIRSF006769">
    <property type="entry name" value="RibD"/>
    <property type="match status" value="1"/>
</dbReference>
<feature type="binding site" evidence="14">
    <location>
        <position position="211"/>
    </location>
    <ligand>
        <name>substrate</name>
    </ligand>
</feature>
<comment type="similarity">
    <text evidence="4 12">In the N-terminal section; belongs to the cytidine and deoxycytidylate deaminase family.</text>
</comment>
<protein>
    <recommendedName>
        <fullName evidence="12">Riboflavin biosynthesis protein RibD</fullName>
    </recommendedName>
    <domain>
        <recommendedName>
            <fullName evidence="12">Diaminohydroxyphosphoribosylaminopyrimidine deaminase</fullName>
            <shortName evidence="12">DRAP deaminase</shortName>
            <ecNumber evidence="12">3.5.4.26</ecNumber>
        </recommendedName>
        <alternativeName>
            <fullName evidence="12">Riboflavin-specific deaminase</fullName>
        </alternativeName>
    </domain>
    <domain>
        <recommendedName>
            <fullName evidence="12">5-amino-6-(5-phosphoribosylamino)uracil reductase</fullName>
            <ecNumber evidence="12">1.1.1.193</ecNumber>
        </recommendedName>
        <alternativeName>
            <fullName evidence="12">HTP reductase</fullName>
        </alternativeName>
    </domain>
</protein>
<comment type="pathway">
    <text evidence="3 12">Cofactor biosynthesis; riboflavin biosynthesis; 5-amino-6-(D-ribitylamino)uracil from GTP: step 3/4.</text>
</comment>
<evidence type="ECO:0000256" key="12">
    <source>
        <dbReference type="PIRNR" id="PIRNR006769"/>
    </source>
</evidence>
<evidence type="ECO:0000256" key="15">
    <source>
        <dbReference type="PIRSR" id="PIRSR006769-3"/>
    </source>
</evidence>
<evidence type="ECO:0000256" key="8">
    <source>
        <dbReference type="ARBA" id="ARBA00022833"/>
    </source>
</evidence>
<evidence type="ECO:0000313" key="18">
    <source>
        <dbReference type="Proteomes" id="UP000321717"/>
    </source>
</evidence>
<evidence type="ECO:0000256" key="13">
    <source>
        <dbReference type="PIRSR" id="PIRSR006769-1"/>
    </source>
</evidence>
<dbReference type="Gene3D" id="3.40.140.10">
    <property type="entry name" value="Cytidine Deaminase, domain 2"/>
    <property type="match status" value="1"/>
</dbReference>
<keyword evidence="7 12" id="KW-0479">Metal-binding</keyword>
<name>A0A512HGU6_9HYPH</name>
<dbReference type="InterPro" id="IPR016192">
    <property type="entry name" value="APOBEC/CMP_deaminase_Zn-bd"/>
</dbReference>
<evidence type="ECO:0000256" key="10">
    <source>
        <dbReference type="ARBA" id="ARBA00023002"/>
    </source>
</evidence>
<dbReference type="NCBIfam" id="TIGR00326">
    <property type="entry name" value="eubact_ribD"/>
    <property type="match status" value="1"/>
</dbReference>
<organism evidence="17 18">
    <name type="scientific">Ciceribacter naphthalenivorans</name>
    <dbReference type="NCBI Taxonomy" id="1118451"/>
    <lineage>
        <taxon>Bacteria</taxon>
        <taxon>Pseudomonadati</taxon>
        <taxon>Pseudomonadota</taxon>
        <taxon>Alphaproteobacteria</taxon>
        <taxon>Hyphomicrobiales</taxon>
        <taxon>Rhizobiaceae</taxon>
        <taxon>Ciceribacter</taxon>
    </lineage>
</organism>
<comment type="caution">
    <text evidence="17">The sequence shown here is derived from an EMBL/GenBank/DDBJ whole genome shotgun (WGS) entry which is preliminary data.</text>
</comment>
<evidence type="ECO:0000256" key="14">
    <source>
        <dbReference type="PIRSR" id="PIRSR006769-2"/>
    </source>
</evidence>
<dbReference type="GO" id="GO:0008835">
    <property type="term" value="F:diaminohydroxyphosphoribosylaminopyrimidine deaminase activity"/>
    <property type="evidence" value="ECO:0007669"/>
    <property type="project" value="UniProtKB-EC"/>
</dbReference>
<dbReference type="UniPathway" id="UPA00275">
    <property type="reaction ID" value="UER00401"/>
</dbReference>
<dbReference type="SUPFAM" id="SSF53927">
    <property type="entry name" value="Cytidine deaminase-like"/>
    <property type="match status" value="1"/>
</dbReference>
<feature type="active site" description="Proton donor" evidence="13">
    <location>
        <position position="56"/>
    </location>
</feature>
<keyword evidence="12" id="KW-0378">Hydrolase</keyword>
<keyword evidence="9 12" id="KW-0521">NADP</keyword>
<dbReference type="RefSeq" id="WP_147179374.1">
    <property type="nucleotide sequence ID" value="NZ_BJZP01000005.1"/>
</dbReference>
<dbReference type="PANTHER" id="PTHR38011">
    <property type="entry name" value="DIHYDROFOLATE REDUCTASE FAMILY PROTEIN (AFU_ORTHOLOGUE AFUA_8G06820)"/>
    <property type="match status" value="1"/>
</dbReference>
<dbReference type="GO" id="GO:0008270">
    <property type="term" value="F:zinc ion binding"/>
    <property type="evidence" value="ECO:0007669"/>
    <property type="project" value="InterPro"/>
</dbReference>
<sequence>MSGAADDARFMAAAIELSLKHLGQTSTNPSVGCLIVKDGVVVGRGVTAKGGRPHAEALALNDAGEAARGATAYVTLEPCSHHGKTPPCANALVAAGIARVVVAVTDPDERVSGRGLKILRDAGIEVTSSVLEEEGRCALAGYLTRQTKGRPYVILKLAVSADGMIGRRGEGQVAITGPMARNQVQLLRSVTDAILVGVGTAMVDDPELTVRLEGLEDRSPIRIVLDRRLELPIGSKLARTAREVPVIVVCGALAPVPEDRVSEAAGPDNRAARKAALEAMGVEVLEAPDLDCLLLGLASRGISSLLVEGGARVAADFLAADLVDEIDLYQGDVSVGPDGIASPVTRETIPQTFRPLRSQHLGSDRLDIFERVRKD</sequence>
<dbReference type="GO" id="GO:0008703">
    <property type="term" value="F:5-amino-6-(5-phosphoribosylamino)uracil reductase activity"/>
    <property type="evidence" value="ECO:0007669"/>
    <property type="project" value="UniProtKB-EC"/>
</dbReference>
<feature type="binding site" evidence="14">
    <location>
        <position position="208"/>
    </location>
    <ligand>
        <name>substrate</name>
    </ligand>
</feature>
<dbReference type="InterPro" id="IPR002125">
    <property type="entry name" value="CMP_dCMP_dom"/>
</dbReference>
<evidence type="ECO:0000256" key="11">
    <source>
        <dbReference type="ARBA" id="ARBA00023268"/>
    </source>
</evidence>
<keyword evidence="8 12" id="KW-0862">Zinc</keyword>
<dbReference type="InterPro" id="IPR050765">
    <property type="entry name" value="Riboflavin_Biosynth_HTPR"/>
</dbReference>
<reference evidence="17 18" key="1">
    <citation type="submission" date="2019-07" db="EMBL/GenBank/DDBJ databases">
        <title>Whole genome shotgun sequence of Rhizobium naphthalenivorans NBRC 107585.</title>
        <authorList>
            <person name="Hosoyama A."/>
            <person name="Uohara A."/>
            <person name="Ohji S."/>
            <person name="Ichikawa N."/>
        </authorList>
    </citation>
    <scope>NUCLEOTIDE SEQUENCE [LARGE SCALE GENOMIC DNA]</scope>
    <source>
        <strain evidence="17 18">NBRC 107585</strain>
    </source>
</reference>
<evidence type="ECO:0000256" key="7">
    <source>
        <dbReference type="ARBA" id="ARBA00022723"/>
    </source>
</evidence>
<feature type="binding site" evidence="14">
    <location>
        <position position="200"/>
    </location>
    <ligand>
        <name>NADP(+)</name>
        <dbReference type="ChEBI" id="CHEBI:58349"/>
    </ligand>
</feature>
<feature type="binding site" evidence="14">
    <location>
        <position position="188"/>
    </location>
    <ligand>
        <name>substrate</name>
    </ligand>
</feature>
<dbReference type="InterPro" id="IPR004794">
    <property type="entry name" value="Eubact_RibD"/>
</dbReference>
<keyword evidence="6 12" id="KW-0686">Riboflavin biosynthesis</keyword>
<feature type="binding site" evidence="14">
    <location>
        <position position="204"/>
    </location>
    <ligand>
        <name>NADP(+)</name>
        <dbReference type="ChEBI" id="CHEBI:58349"/>
    </ligand>
</feature>
<evidence type="ECO:0000256" key="9">
    <source>
        <dbReference type="ARBA" id="ARBA00022857"/>
    </source>
</evidence>
<feature type="domain" description="CMP/dCMP-type deaminase" evidence="16">
    <location>
        <begin position="5"/>
        <end position="126"/>
    </location>
</feature>
<comment type="similarity">
    <text evidence="5 12">In the C-terminal section; belongs to the HTP reductase family.</text>
</comment>
<dbReference type="CDD" id="cd01284">
    <property type="entry name" value="Riboflavin_deaminase-reductase"/>
    <property type="match status" value="1"/>
</dbReference>
<dbReference type="Proteomes" id="UP000321717">
    <property type="component" value="Unassembled WGS sequence"/>
</dbReference>
<evidence type="ECO:0000256" key="4">
    <source>
        <dbReference type="ARBA" id="ARBA00005259"/>
    </source>
</evidence>
<dbReference type="EMBL" id="BJZP01000005">
    <property type="protein sequence ID" value="GEO84610.1"/>
    <property type="molecule type" value="Genomic_DNA"/>
</dbReference>
<gene>
    <name evidence="17" type="ORF">RNA01_15420</name>
</gene>
<dbReference type="InterPro" id="IPR002734">
    <property type="entry name" value="RibDG_C"/>
</dbReference>
<accession>A0A512HGU6</accession>
<dbReference type="InterPro" id="IPR024072">
    <property type="entry name" value="DHFR-like_dom_sf"/>
</dbReference>
<comment type="function">
    <text evidence="1 12">Converts 2,5-diamino-6-(ribosylamino)-4(3h)-pyrimidinone 5'-phosphate into 5-amino-6-(ribosylamino)-2,4(1h,3h)-pyrimidinedione 5'-phosphate.</text>
</comment>
<comment type="cofactor">
    <cofactor evidence="12 15">
        <name>Zn(2+)</name>
        <dbReference type="ChEBI" id="CHEBI:29105"/>
    </cofactor>
    <text evidence="12 15">Binds 1 zinc ion.</text>
</comment>
<keyword evidence="11" id="KW-0511">Multifunctional enzyme</keyword>
<proteinExistence type="inferred from homology"/>
<evidence type="ECO:0000256" key="3">
    <source>
        <dbReference type="ARBA" id="ARBA00004910"/>
    </source>
</evidence>
<dbReference type="OrthoDB" id="9800865at2"/>
<comment type="catalytic activity">
    <reaction evidence="12">
        <text>2,5-diamino-6-hydroxy-4-(5-phosphoribosylamino)-pyrimidine + H2O + H(+) = 5-amino-6-(5-phospho-D-ribosylamino)uracil + NH4(+)</text>
        <dbReference type="Rhea" id="RHEA:21868"/>
        <dbReference type="ChEBI" id="CHEBI:15377"/>
        <dbReference type="ChEBI" id="CHEBI:15378"/>
        <dbReference type="ChEBI" id="CHEBI:28938"/>
        <dbReference type="ChEBI" id="CHEBI:58453"/>
        <dbReference type="ChEBI" id="CHEBI:58614"/>
        <dbReference type="EC" id="3.5.4.26"/>
    </reaction>
</comment>
<feature type="binding site" evidence="15">
    <location>
        <position position="54"/>
    </location>
    <ligand>
        <name>Zn(2+)</name>
        <dbReference type="ChEBI" id="CHEBI:29105"/>
        <note>catalytic</note>
    </ligand>
</feature>
<evidence type="ECO:0000259" key="16">
    <source>
        <dbReference type="PROSITE" id="PS51747"/>
    </source>
</evidence>
<comment type="catalytic activity">
    <reaction evidence="12">
        <text>5-amino-6-(5-phospho-D-ribitylamino)uracil + NADP(+) = 5-amino-6-(5-phospho-D-ribosylamino)uracil + NADPH + H(+)</text>
        <dbReference type="Rhea" id="RHEA:17845"/>
        <dbReference type="ChEBI" id="CHEBI:15378"/>
        <dbReference type="ChEBI" id="CHEBI:57783"/>
        <dbReference type="ChEBI" id="CHEBI:58349"/>
        <dbReference type="ChEBI" id="CHEBI:58421"/>
        <dbReference type="ChEBI" id="CHEBI:58453"/>
        <dbReference type="EC" id="1.1.1.193"/>
    </reaction>
</comment>
<evidence type="ECO:0000256" key="1">
    <source>
        <dbReference type="ARBA" id="ARBA00002151"/>
    </source>
</evidence>
<keyword evidence="10 12" id="KW-0560">Oxidoreductase</keyword>
<evidence type="ECO:0000313" key="17">
    <source>
        <dbReference type="EMBL" id="GEO84610.1"/>
    </source>
</evidence>
<dbReference type="PANTHER" id="PTHR38011:SF7">
    <property type="entry name" value="2,5-DIAMINO-6-RIBOSYLAMINO-4(3H)-PYRIMIDINONE 5'-PHOSPHATE REDUCTASE"/>
    <property type="match status" value="1"/>
</dbReference>
<dbReference type="Pfam" id="PF01872">
    <property type="entry name" value="RibD_C"/>
    <property type="match status" value="1"/>
</dbReference>
<dbReference type="Gene3D" id="3.40.430.10">
    <property type="entry name" value="Dihydrofolate Reductase, subunit A"/>
    <property type="match status" value="1"/>
</dbReference>
<feature type="binding site" evidence="14">
    <location>
        <position position="308"/>
    </location>
    <ligand>
        <name>substrate</name>
    </ligand>
</feature>
<evidence type="ECO:0000256" key="2">
    <source>
        <dbReference type="ARBA" id="ARBA00004882"/>
    </source>
</evidence>
<dbReference type="GO" id="GO:0009231">
    <property type="term" value="P:riboflavin biosynthetic process"/>
    <property type="evidence" value="ECO:0007669"/>
    <property type="project" value="UniProtKB-UniPathway"/>
</dbReference>
<evidence type="ECO:0000256" key="6">
    <source>
        <dbReference type="ARBA" id="ARBA00022619"/>
    </source>
</evidence>